<keyword evidence="10 24" id="KW-0479">Metal-binding</keyword>
<name>A0A1I7T3Y4_9PELO</name>
<evidence type="ECO:0000256" key="3">
    <source>
        <dbReference type="ARBA" id="ARBA00004922"/>
    </source>
</evidence>
<keyword evidence="7" id="KW-0328">Glycosyltransferase</keyword>
<dbReference type="WBParaSite" id="Csp11.Scaffold495.g2187.t1">
    <property type="protein sequence ID" value="Csp11.Scaffold495.g2187.t1"/>
    <property type="gene ID" value="Csp11.Scaffold495.g2187"/>
</dbReference>
<evidence type="ECO:0000256" key="4">
    <source>
        <dbReference type="ARBA" id="ARBA00011011"/>
    </source>
</evidence>
<dbReference type="SUPFAM" id="SSF53448">
    <property type="entry name" value="Nucleotide-diphospho-sugar transferases"/>
    <property type="match status" value="1"/>
</dbReference>
<proteinExistence type="inferred from homology"/>
<comment type="similarity">
    <text evidence="4">Belongs to the glycosyltransferase 16 (GT16) protein family.</text>
</comment>
<evidence type="ECO:0000256" key="13">
    <source>
        <dbReference type="ARBA" id="ARBA00023034"/>
    </source>
</evidence>
<accession>A0A1I7T3Y4</accession>
<sequence length="496" mass="57338">MMVYRRMHRLANAVIVCCLFGFIVIFLKAPSEEHRLRDGVPVLSHNPGWSLNDWDGLNKEVAELLKNESNRLSSYDKPDWSGWDFKPSDGKFLTGEEIVESVSYLNENFDILNTAKFGDLSTVKTILVIQVHDRPIYLQYLIESMRNTKGIEDTLLVFSHDINVGINNELIRNITFARVYQIFYPYNLQLFPSIFPGQSSTDCPEKMKRDKAQEINCTNWSYPDKYGNYRVAQLTQIKHHWWWKMNFVFDGIVEKFGMKDPWILLLEEDHMLAPDALHVLDIIVSNRPKYCAGCEIISLGFYLKSTNKYGQDISHLGVHPWYSSKHNMGMALQKNTWQKIKGCSEMFCKWDDYNWDWSLMQVSAKCLPQRFRVIFTKSPRVIHIGDCGVHTHRCEAHKALQSTQELFRQHKDLLFPSSLSVTDTSRRSLKPSKENGGWGDIRDRQLCEINKSPLNRVSAQSSSVLQNMLNSKIQFLSNKTVSSSSIKTTINTSQNL</sequence>
<keyword evidence="8" id="KW-0808">Transferase</keyword>
<dbReference type="UniPathway" id="UPA00378"/>
<reference evidence="27" key="1">
    <citation type="submission" date="2016-11" db="UniProtKB">
        <authorList>
            <consortium name="WormBaseParasite"/>
        </authorList>
    </citation>
    <scope>IDENTIFICATION</scope>
</reference>
<evidence type="ECO:0000256" key="20">
    <source>
        <dbReference type="ARBA" id="ARBA00032552"/>
    </source>
</evidence>
<evidence type="ECO:0000256" key="2">
    <source>
        <dbReference type="ARBA" id="ARBA00004323"/>
    </source>
</evidence>
<dbReference type="GO" id="GO:0006487">
    <property type="term" value="P:protein N-linked glycosylation"/>
    <property type="evidence" value="ECO:0007669"/>
    <property type="project" value="TreeGrafter"/>
</dbReference>
<evidence type="ECO:0000256" key="25">
    <source>
        <dbReference type="PIRSR" id="PIRSR607754-3"/>
    </source>
</evidence>
<keyword evidence="26" id="KW-1185">Reference proteome</keyword>
<evidence type="ECO:0000313" key="26">
    <source>
        <dbReference type="Proteomes" id="UP000095282"/>
    </source>
</evidence>
<evidence type="ECO:0000256" key="11">
    <source>
        <dbReference type="ARBA" id="ARBA00022968"/>
    </source>
</evidence>
<evidence type="ECO:0000256" key="14">
    <source>
        <dbReference type="ARBA" id="ARBA00023136"/>
    </source>
</evidence>
<keyword evidence="15 25" id="KW-1015">Disulfide bond</keyword>
<dbReference type="InterPro" id="IPR029044">
    <property type="entry name" value="Nucleotide-diphossugar_trans"/>
</dbReference>
<evidence type="ECO:0000256" key="16">
    <source>
        <dbReference type="ARBA" id="ARBA00023180"/>
    </source>
</evidence>
<evidence type="ECO:0000256" key="8">
    <source>
        <dbReference type="ARBA" id="ARBA00022679"/>
    </source>
</evidence>
<evidence type="ECO:0000256" key="12">
    <source>
        <dbReference type="ARBA" id="ARBA00022989"/>
    </source>
</evidence>
<evidence type="ECO:0000256" key="15">
    <source>
        <dbReference type="ARBA" id="ARBA00023157"/>
    </source>
</evidence>
<dbReference type="GO" id="GO:0000139">
    <property type="term" value="C:Golgi membrane"/>
    <property type="evidence" value="ECO:0007669"/>
    <property type="project" value="UniProtKB-SubCell"/>
</dbReference>
<evidence type="ECO:0000256" key="21">
    <source>
        <dbReference type="ARBA" id="ARBA00032915"/>
    </source>
</evidence>
<protein>
    <recommendedName>
        <fullName evidence="6">Alpha-1,6-mannosyl-glycoprotein 2-beta-N-acetylglucosaminyltransferase</fullName>
        <ecNumber evidence="5">2.4.1.143</ecNumber>
    </recommendedName>
    <alternativeName>
        <fullName evidence="21">Beta-1,2-N-acetylglucosaminyltransferase II</fullName>
    </alternativeName>
    <alternativeName>
        <fullName evidence="20">GlcNAc-T II</fullName>
    </alternativeName>
    <alternativeName>
        <fullName evidence="19">Mannoside acetylglucosaminyltransferase 2</fullName>
    </alternativeName>
    <alternativeName>
        <fullName evidence="18">N-glycosyl-oligosaccharide-glycoprotein N-acetylglucosaminyltransferase II</fullName>
    </alternativeName>
</protein>
<dbReference type="Proteomes" id="UP000095282">
    <property type="component" value="Unplaced"/>
</dbReference>
<dbReference type="GO" id="GO:0008455">
    <property type="term" value="F:alpha-1,6-mannosylglycoprotein 2-beta-N-acetylglucosaminyltransferase activity"/>
    <property type="evidence" value="ECO:0007669"/>
    <property type="project" value="UniProtKB-EC"/>
</dbReference>
<keyword evidence="16" id="KW-0325">Glycoprotein</keyword>
<keyword evidence="12" id="KW-1133">Transmembrane helix</keyword>
<comment type="subcellular location">
    <subcellularLocation>
        <location evidence="2">Golgi apparatus membrane</location>
        <topology evidence="2">Single-pass type II membrane protein</topology>
    </subcellularLocation>
</comment>
<feature type="disulfide bond" evidence="25">
    <location>
        <begin position="348"/>
        <end position="447"/>
    </location>
</feature>
<evidence type="ECO:0000313" key="27">
    <source>
        <dbReference type="WBParaSite" id="Csp11.Scaffold495.g2187.t1"/>
    </source>
</evidence>
<keyword evidence="13" id="KW-0333">Golgi apparatus</keyword>
<keyword evidence="14" id="KW-0472">Membrane</keyword>
<dbReference type="PANTHER" id="PTHR12871">
    <property type="entry name" value="BETA-1,2-N-ACETYLGLUCOSAMINYLTRANSFERASE II"/>
    <property type="match status" value="1"/>
</dbReference>
<dbReference type="AlphaFoldDB" id="A0A1I7T3Y4"/>
<evidence type="ECO:0000256" key="5">
    <source>
        <dbReference type="ARBA" id="ARBA00012613"/>
    </source>
</evidence>
<comment type="cofactor">
    <cofactor evidence="1 24">
        <name>Mn(2+)</name>
        <dbReference type="ChEBI" id="CHEBI:29035"/>
    </cofactor>
</comment>
<dbReference type="PANTHER" id="PTHR12871:SF0">
    <property type="entry name" value="ALPHA-1,6-MANNOSYL-GLYCOPROTEIN 2-BETA-N-ACETYLGLUCOSAMINYLTRANSFERASE"/>
    <property type="match status" value="1"/>
</dbReference>
<dbReference type="InterPro" id="IPR007754">
    <property type="entry name" value="GlcNAc_II"/>
</dbReference>
<feature type="binding site" evidence="23">
    <location>
        <begin position="236"/>
        <end position="240"/>
    </location>
    <ligand>
        <name>substrate</name>
    </ligand>
</feature>
<feature type="disulfide bond" evidence="25">
    <location>
        <begin position="203"/>
        <end position="217"/>
    </location>
</feature>
<dbReference type="GO" id="GO:0046872">
    <property type="term" value="F:metal ion binding"/>
    <property type="evidence" value="ECO:0007669"/>
    <property type="project" value="UniProtKB-KW"/>
</dbReference>
<dbReference type="eggNOG" id="KOG2791">
    <property type="taxonomic scope" value="Eukaryota"/>
</dbReference>
<evidence type="ECO:0000256" key="6">
    <source>
        <dbReference type="ARBA" id="ARBA00014817"/>
    </source>
</evidence>
<keyword evidence="11" id="KW-0735">Signal-anchor</keyword>
<dbReference type="GO" id="GO:0005795">
    <property type="term" value="C:Golgi stack"/>
    <property type="evidence" value="ECO:0007669"/>
    <property type="project" value="InterPro"/>
</dbReference>
<evidence type="ECO:0000256" key="19">
    <source>
        <dbReference type="ARBA" id="ARBA00031203"/>
    </source>
</evidence>
<evidence type="ECO:0000256" key="23">
    <source>
        <dbReference type="PIRSR" id="PIRSR607754-1"/>
    </source>
</evidence>
<evidence type="ECO:0000256" key="24">
    <source>
        <dbReference type="PIRSR" id="PIRSR607754-2"/>
    </source>
</evidence>
<dbReference type="EC" id="2.4.1.143" evidence="5"/>
<feature type="binding site" evidence="23">
    <location>
        <position position="161"/>
    </location>
    <ligand>
        <name>substrate</name>
    </ligand>
</feature>
<comment type="pathway">
    <text evidence="3">Protein modification; protein glycosylation.</text>
</comment>
<dbReference type="STRING" id="1561998.A0A1I7T3Y4"/>
<evidence type="ECO:0000256" key="7">
    <source>
        <dbReference type="ARBA" id="ARBA00022676"/>
    </source>
</evidence>
<feature type="binding site" evidence="23">
    <location>
        <begin position="130"/>
        <end position="134"/>
    </location>
    <ligand>
        <name>substrate</name>
    </ligand>
</feature>
<feature type="disulfide bond" evidence="25">
    <location>
        <begin position="291"/>
        <end position="294"/>
    </location>
</feature>
<dbReference type="Pfam" id="PF05060">
    <property type="entry name" value="MGAT2"/>
    <property type="match status" value="1"/>
</dbReference>
<evidence type="ECO:0000256" key="17">
    <source>
        <dbReference type="ARBA" id="ARBA00023211"/>
    </source>
</evidence>
<feature type="binding site" evidence="24">
    <location>
        <position position="269"/>
    </location>
    <ligand>
        <name>Mn(2+)</name>
        <dbReference type="ChEBI" id="CHEBI:29035"/>
    </ligand>
</feature>
<dbReference type="Gene3D" id="3.90.550.10">
    <property type="entry name" value="Spore Coat Polysaccharide Biosynthesis Protein SpsA, Chain A"/>
    <property type="match status" value="1"/>
</dbReference>
<evidence type="ECO:0000256" key="1">
    <source>
        <dbReference type="ARBA" id="ARBA00001936"/>
    </source>
</evidence>
<keyword evidence="9" id="KW-0812">Transmembrane</keyword>
<evidence type="ECO:0000256" key="18">
    <source>
        <dbReference type="ARBA" id="ARBA00029663"/>
    </source>
</evidence>
<evidence type="ECO:0000256" key="10">
    <source>
        <dbReference type="ARBA" id="ARBA00022723"/>
    </source>
</evidence>
<evidence type="ECO:0000256" key="9">
    <source>
        <dbReference type="ARBA" id="ARBA00022692"/>
    </source>
</evidence>
<organism evidence="26 27">
    <name type="scientific">Caenorhabditis tropicalis</name>
    <dbReference type="NCBI Taxonomy" id="1561998"/>
    <lineage>
        <taxon>Eukaryota</taxon>
        <taxon>Metazoa</taxon>
        <taxon>Ecdysozoa</taxon>
        <taxon>Nematoda</taxon>
        <taxon>Chromadorea</taxon>
        <taxon>Rhabditida</taxon>
        <taxon>Rhabditina</taxon>
        <taxon>Rhabditomorpha</taxon>
        <taxon>Rhabditoidea</taxon>
        <taxon>Rhabditidae</taxon>
        <taxon>Peloderinae</taxon>
        <taxon>Caenorhabditis</taxon>
    </lineage>
</organism>
<dbReference type="GO" id="GO:0009312">
    <property type="term" value="P:oligosaccharide biosynthetic process"/>
    <property type="evidence" value="ECO:0007669"/>
    <property type="project" value="InterPro"/>
</dbReference>
<keyword evidence="17 24" id="KW-0464">Manganese</keyword>
<evidence type="ECO:0000256" key="22">
    <source>
        <dbReference type="ARBA" id="ARBA00093257"/>
    </source>
</evidence>
<comment type="catalytic activity">
    <reaction evidence="22">
        <text>an N(4)-{beta-D-GlcNAc-(1-&gt;2)-alpha-D-Man-(1-&gt;3)-[alpha-D-Man-(1-&gt;6)]-beta-D-Man-(1-&gt;4)-beta-D-GlcNAc-(1-&gt;4)-beta-D-GlcNAc}-L-asparaginyl-[protein] + UDP-N-acetyl-alpha-D-glucosamine = N(4)-{beta-D-GlcNAc-(1-&gt;2)-alpha-D-Man-(1-&gt;3)-[beta-D-GlcNAc-(1-&gt;2)-alpha-D-Man-(1-&gt;6)]-beta-D-Man-(1-&gt;4)-beta-D-GlcNAc-(1-&gt;4)-beta-D-GlcNAc}-L-asparaginyl-[protein] + UDP + H(+)</text>
        <dbReference type="Rhea" id="RHEA:12941"/>
        <dbReference type="Rhea" id="RHEA-COMP:13526"/>
        <dbReference type="Rhea" id="RHEA-COMP:14369"/>
        <dbReference type="ChEBI" id="CHEBI:15378"/>
        <dbReference type="ChEBI" id="CHEBI:57705"/>
        <dbReference type="ChEBI" id="CHEBI:58223"/>
        <dbReference type="ChEBI" id="CHEBI:60615"/>
        <dbReference type="ChEBI" id="CHEBI:60651"/>
        <dbReference type="EC" id="2.4.1.143"/>
    </reaction>
</comment>
<feature type="disulfide bond" evidence="25">
    <location>
        <begin position="343"/>
        <end position="366"/>
    </location>
</feature>
<feature type="binding site" evidence="24">
    <location>
        <position position="383"/>
    </location>
    <ligand>
        <name>Mn(2+)</name>
        <dbReference type="ChEBI" id="CHEBI:29035"/>
    </ligand>
</feature>